<keyword evidence="5" id="KW-0687">Ribonucleoprotein</keyword>
<proteinExistence type="inferred from homology"/>
<keyword evidence="3 9" id="KW-0689">Ribosomal protein</keyword>
<dbReference type="FunCoup" id="A0A6P7MBB9">
    <property type="interactions" value="619"/>
</dbReference>
<reference evidence="9" key="1">
    <citation type="submission" date="2025-08" db="UniProtKB">
        <authorList>
            <consortium name="RefSeq"/>
        </authorList>
    </citation>
    <scope>IDENTIFICATION</scope>
</reference>
<dbReference type="PANTHER" id="PTHR28595:SF1">
    <property type="entry name" value="LARGE RIBOSOMAL SUBUNIT PROTEIN ML54"/>
    <property type="match status" value="1"/>
</dbReference>
<comment type="similarity">
    <text evidence="6">Belongs to the mitochondrion-specific ribosomal protein mL54 family.</text>
</comment>
<evidence type="ECO:0000256" key="3">
    <source>
        <dbReference type="ARBA" id="ARBA00022980"/>
    </source>
</evidence>
<dbReference type="RefSeq" id="XP_029003518.1">
    <property type="nucleotide sequence ID" value="XM_029147685.3"/>
</dbReference>
<evidence type="ECO:0000256" key="2">
    <source>
        <dbReference type="ARBA" id="ARBA00022946"/>
    </source>
</evidence>
<dbReference type="Pfam" id="PF08561">
    <property type="entry name" value="Ribosomal_L37"/>
    <property type="match status" value="1"/>
</dbReference>
<protein>
    <recommendedName>
        <fullName evidence="7">Large ribosomal subunit protein mL54</fullName>
    </recommendedName>
</protein>
<evidence type="ECO:0000256" key="4">
    <source>
        <dbReference type="ARBA" id="ARBA00023128"/>
    </source>
</evidence>
<evidence type="ECO:0000256" key="1">
    <source>
        <dbReference type="ARBA" id="ARBA00004173"/>
    </source>
</evidence>
<keyword evidence="2" id="KW-0809">Transit peptide</keyword>
<evidence type="ECO:0000313" key="9">
    <source>
        <dbReference type="RefSeq" id="XP_029003518.1"/>
    </source>
</evidence>
<name>A0A6P7MBB9_BETSP</name>
<dbReference type="GO" id="GO:0005762">
    <property type="term" value="C:mitochondrial large ribosomal subunit"/>
    <property type="evidence" value="ECO:0007669"/>
    <property type="project" value="TreeGrafter"/>
</dbReference>
<sequence length="138" mass="15771">MSGFCLFRIVTSAECITTKYTAALCRTGVLTRVQVCGYAKKVVAKGKGKGMTKDELKGPEVCKDPVKLTSYAVGANIFKQGEDPKLKPTEEYPEWLFQLNLGPAKKLHELDPETWEYWKCLKKENMWRFNRLNKGKKF</sequence>
<evidence type="ECO:0000313" key="8">
    <source>
        <dbReference type="Proteomes" id="UP000515150"/>
    </source>
</evidence>
<keyword evidence="8" id="KW-1185">Reference proteome</keyword>
<accession>A0A6P7MBB9</accession>
<dbReference type="GO" id="GO:0003735">
    <property type="term" value="F:structural constituent of ribosome"/>
    <property type="evidence" value="ECO:0007669"/>
    <property type="project" value="TreeGrafter"/>
</dbReference>
<dbReference type="Proteomes" id="UP000515150">
    <property type="component" value="Chromosome 4"/>
</dbReference>
<evidence type="ECO:0000256" key="6">
    <source>
        <dbReference type="ARBA" id="ARBA00033752"/>
    </source>
</evidence>
<dbReference type="CTD" id="116541"/>
<keyword evidence="4" id="KW-0496">Mitochondrion</keyword>
<dbReference type="GeneID" id="114853855"/>
<dbReference type="KEGG" id="bspl:114853855"/>
<evidence type="ECO:0000256" key="7">
    <source>
        <dbReference type="ARBA" id="ARBA00035179"/>
    </source>
</evidence>
<dbReference type="AlphaFoldDB" id="A0A6P7MBB9"/>
<dbReference type="PANTHER" id="PTHR28595">
    <property type="entry name" value="39S RIBOSOMAL PROTEIN L54, MITOCHONDRIAL"/>
    <property type="match status" value="1"/>
</dbReference>
<dbReference type="OrthoDB" id="10252718at2759"/>
<gene>
    <name evidence="9" type="primary">mrpl54</name>
</gene>
<dbReference type="InParanoid" id="A0A6P7MBB9"/>
<organism evidence="8 9">
    <name type="scientific">Betta splendens</name>
    <name type="common">Siamese fighting fish</name>
    <dbReference type="NCBI Taxonomy" id="158456"/>
    <lineage>
        <taxon>Eukaryota</taxon>
        <taxon>Metazoa</taxon>
        <taxon>Chordata</taxon>
        <taxon>Craniata</taxon>
        <taxon>Vertebrata</taxon>
        <taxon>Euteleostomi</taxon>
        <taxon>Actinopterygii</taxon>
        <taxon>Neopterygii</taxon>
        <taxon>Teleostei</taxon>
        <taxon>Neoteleostei</taxon>
        <taxon>Acanthomorphata</taxon>
        <taxon>Anabantaria</taxon>
        <taxon>Anabantiformes</taxon>
        <taxon>Anabantoidei</taxon>
        <taxon>Osphronemidae</taxon>
        <taxon>Betta</taxon>
    </lineage>
</organism>
<dbReference type="InterPro" id="IPR013870">
    <property type="entry name" value="Ribosomal_mL54"/>
</dbReference>
<evidence type="ECO:0000256" key="5">
    <source>
        <dbReference type="ARBA" id="ARBA00023274"/>
    </source>
</evidence>
<comment type="subcellular location">
    <subcellularLocation>
        <location evidence="1">Mitochondrion</location>
    </subcellularLocation>
</comment>